<feature type="compositionally biased region" description="Polar residues" evidence="1">
    <location>
        <begin position="21"/>
        <end position="30"/>
    </location>
</feature>
<dbReference type="Proteomes" id="UP000503312">
    <property type="component" value="Chromosome"/>
</dbReference>
<evidence type="ECO:0000313" key="2">
    <source>
        <dbReference type="EMBL" id="QKM64329.1"/>
    </source>
</evidence>
<feature type="compositionally biased region" description="Basic and acidic residues" evidence="1">
    <location>
        <begin position="43"/>
        <end position="65"/>
    </location>
</feature>
<keyword evidence="3" id="KW-1185">Reference proteome</keyword>
<feature type="region of interest" description="Disordered" evidence="1">
    <location>
        <begin position="12"/>
        <end position="65"/>
    </location>
</feature>
<dbReference type="RefSeq" id="WP_173955372.1">
    <property type="nucleotide sequence ID" value="NZ_CP028942.1"/>
</dbReference>
<protein>
    <submittedName>
        <fullName evidence="2">Uncharacterized protein</fullName>
    </submittedName>
</protein>
<dbReference type="KEGG" id="ptrp:DCO17_03205"/>
<dbReference type="EMBL" id="CP028942">
    <property type="protein sequence ID" value="QKM64329.1"/>
    <property type="molecule type" value="Genomic_DNA"/>
</dbReference>
<evidence type="ECO:0000313" key="3">
    <source>
        <dbReference type="Proteomes" id="UP000503312"/>
    </source>
</evidence>
<accession>A0A6M9PUI1</accession>
<name>A0A6M9PUI1_9BURK</name>
<organism evidence="2 3">
    <name type="scientific">Polynucleobacter tropicus</name>
    <dbReference type="NCBI Taxonomy" id="1743174"/>
    <lineage>
        <taxon>Bacteria</taxon>
        <taxon>Pseudomonadati</taxon>
        <taxon>Pseudomonadota</taxon>
        <taxon>Betaproteobacteria</taxon>
        <taxon>Burkholderiales</taxon>
        <taxon>Burkholderiaceae</taxon>
        <taxon>Polynucleobacter</taxon>
    </lineage>
</organism>
<proteinExistence type="predicted"/>
<reference evidence="2 3" key="1">
    <citation type="submission" date="2018-04" db="EMBL/GenBank/DDBJ databases">
        <title>Polynucleobacter sp. UH21B genome.</title>
        <authorList>
            <person name="Hahn M.W."/>
        </authorList>
    </citation>
    <scope>NUCLEOTIDE SEQUENCE [LARGE SCALE GENOMIC DNA]</scope>
    <source>
        <strain evidence="2 3">MWH-UH21B</strain>
    </source>
</reference>
<sequence length="65" mass="7277">MFIQTVIQTLLRKRKKAESTPKPSTPTAENELSPMAQRIMQKLAEHEKNAAHGSKKEGAMEDKDA</sequence>
<gene>
    <name evidence="2" type="ORF">DCO17_03205</name>
</gene>
<evidence type="ECO:0000256" key="1">
    <source>
        <dbReference type="SAM" id="MobiDB-lite"/>
    </source>
</evidence>
<dbReference type="AlphaFoldDB" id="A0A6M9PUI1"/>